<proteinExistence type="predicted"/>
<evidence type="ECO:0000313" key="2">
    <source>
        <dbReference type="Proteomes" id="UP000651977"/>
    </source>
</evidence>
<sequence length="167" mass="18705">MLSAIQELKIRSKILLKRSQAADSPLVSLSKGKAPQLKHALLYTARQVGFQDWQHAQSILACSQPLNQQQDCGKFWYAKACGSLLNTWCANYAEALAQQAIQGGIILPYKTQYVLATASYIEALGLSADEPLWQSLKYNWCEGDSESRQRLAYQRLIAMQSNNQFSC</sequence>
<dbReference type="EMBL" id="BMDY01000019">
    <property type="protein sequence ID" value="GGB14291.1"/>
    <property type="molecule type" value="Genomic_DNA"/>
</dbReference>
<comment type="caution">
    <text evidence="1">The sequence shown here is derived from an EMBL/GenBank/DDBJ whole genome shotgun (WGS) entry which is preliminary data.</text>
</comment>
<dbReference type="RefSeq" id="WP_055731336.1">
    <property type="nucleotide sequence ID" value="NZ_BMDY01000019.1"/>
</dbReference>
<name>A0ABQ1I5W5_9ALTE</name>
<organism evidence="1 2">
    <name type="scientific">Agarivorans gilvus</name>
    <dbReference type="NCBI Taxonomy" id="680279"/>
    <lineage>
        <taxon>Bacteria</taxon>
        <taxon>Pseudomonadati</taxon>
        <taxon>Pseudomonadota</taxon>
        <taxon>Gammaproteobacteria</taxon>
        <taxon>Alteromonadales</taxon>
        <taxon>Alteromonadaceae</taxon>
        <taxon>Agarivorans</taxon>
    </lineage>
</organism>
<evidence type="ECO:0000313" key="1">
    <source>
        <dbReference type="EMBL" id="GGB14291.1"/>
    </source>
</evidence>
<evidence type="ECO:0008006" key="3">
    <source>
        <dbReference type="Google" id="ProtNLM"/>
    </source>
</evidence>
<gene>
    <name evidence="1" type="ORF">GCM10007414_29650</name>
</gene>
<keyword evidence="2" id="KW-1185">Reference proteome</keyword>
<protein>
    <recommendedName>
        <fullName evidence="3">Sel1 repeat family protein</fullName>
    </recommendedName>
</protein>
<accession>A0ABQ1I5W5</accession>
<dbReference type="Proteomes" id="UP000651977">
    <property type="component" value="Unassembled WGS sequence"/>
</dbReference>
<reference evidence="2" key="1">
    <citation type="journal article" date="2019" name="Int. J. Syst. Evol. Microbiol.">
        <title>The Global Catalogue of Microorganisms (GCM) 10K type strain sequencing project: providing services to taxonomists for standard genome sequencing and annotation.</title>
        <authorList>
            <consortium name="The Broad Institute Genomics Platform"/>
            <consortium name="The Broad Institute Genome Sequencing Center for Infectious Disease"/>
            <person name="Wu L."/>
            <person name="Ma J."/>
        </authorList>
    </citation>
    <scope>NUCLEOTIDE SEQUENCE [LARGE SCALE GENOMIC DNA]</scope>
    <source>
        <strain evidence="2">CGMCC 1.10131</strain>
    </source>
</reference>